<proteinExistence type="predicted"/>
<evidence type="ECO:0000313" key="1">
    <source>
        <dbReference type="EMBL" id="KHG23219.1"/>
    </source>
</evidence>
<protein>
    <submittedName>
        <fullName evidence="1">Uncharacterized protein</fullName>
    </submittedName>
</protein>
<keyword evidence="2" id="KW-1185">Reference proteome</keyword>
<reference evidence="2" key="1">
    <citation type="submission" date="2014-09" db="EMBL/GenBank/DDBJ databases">
        <authorList>
            <person name="Mudge J."/>
            <person name="Ramaraj T."/>
            <person name="Lindquist I.E."/>
            <person name="Bharti A.K."/>
            <person name="Sundararajan A."/>
            <person name="Cameron C.T."/>
            <person name="Woodward J.E."/>
            <person name="May G.D."/>
            <person name="Brubaker C."/>
            <person name="Broadhvest J."/>
            <person name="Wilkins T.A."/>
        </authorList>
    </citation>
    <scope>NUCLEOTIDE SEQUENCE</scope>
    <source>
        <strain evidence="2">cv. AKA8401</strain>
    </source>
</reference>
<evidence type="ECO:0000313" key="2">
    <source>
        <dbReference type="Proteomes" id="UP000032142"/>
    </source>
</evidence>
<dbReference type="Proteomes" id="UP000032142">
    <property type="component" value="Unassembled WGS sequence"/>
</dbReference>
<sequence length="52" mass="6175">MARERAYMCYEIEVAAATYVAPCVQDFPSIQYYYSEWFVSVTKLARIGDRRR</sequence>
<name>A0A0B0PFL1_GOSAR</name>
<accession>A0A0B0PFL1</accession>
<dbReference type="AlphaFoldDB" id="A0A0B0PFL1"/>
<organism evidence="1 2">
    <name type="scientific">Gossypium arboreum</name>
    <name type="common">Tree cotton</name>
    <name type="synonym">Gossypium nanking</name>
    <dbReference type="NCBI Taxonomy" id="29729"/>
    <lineage>
        <taxon>Eukaryota</taxon>
        <taxon>Viridiplantae</taxon>
        <taxon>Streptophyta</taxon>
        <taxon>Embryophyta</taxon>
        <taxon>Tracheophyta</taxon>
        <taxon>Spermatophyta</taxon>
        <taxon>Magnoliopsida</taxon>
        <taxon>eudicotyledons</taxon>
        <taxon>Gunneridae</taxon>
        <taxon>Pentapetalae</taxon>
        <taxon>rosids</taxon>
        <taxon>malvids</taxon>
        <taxon>Malvales</taxon>
        <taxon>Malvaceae</taxon>
        <taxon>Malvoideae</taxon>
        <taxon>Gossypium</taxon>
    </lineage>
</organism>
<gene>
    <name evidence="1" type="ORF">F383_30079</name>
</gene>
<dbReference type="EMBL" id="KN424209">
    <property type="protein sequence ID" value="KHG23219.1"/>
    <property type="molecule type" value="Genomic_DNA"/>
</dbReference>